<feature type="non-terminal residue" evidence="1">
    <location>
        <position position="1"/>
    </location>
</feature>
<accession>A0A3B0VLW5</accession>
<organism evidence="1">
    <name type="scientific">hydrothermal vent metagenome</name>
    <dbReference type="NCBI Taxonomy" id="652676"/>
    <lineage>
        <taxon>unclassified sequences</taxon>
        <taxon>metagenomes</taxon>
        <taxon>ecological metagenomes</taxon>
    </lineage>
</organism>
<gene>
    <name evidence="1" type="ORF">MNBD_CHLOROFLEXI01-2523</name>
</gene>
<protein>
    <submittedName>
        <fullName evidence="1">Uncharacterized protein</fullName>
    </submittedName>
</protein>
<sequence>RVSMTMAASAAMANARRIWRYQQAERMAEQRQLGKQNEQKTGMFMKTAALFRLVRCIWGEMRFFAPPSAFFTYSLNLRTVF</sequence>
<proteinExistence type="predicted"/>
<name>A0A3B0VLW5_9ZZZZ</name>
<dbReference type="EMBL" id="UOEU01000376">
    <property type="protein sequence ID" value="VAW32624.1"/>
    <property type="molecule type" value="Genomic_DNA"/>
</dbReference>
<evidence type="ECO:0000313" key="1">
    <source>
        <dbReference type="EMBL" id="VAW32624.1"/>
    </source>
</evidence>
<reference evidence="1" key="1">
    <citation type="submission" date="2018-06" db="EMBL/GenBank/DDBJ databases">
        <authorList>
            <person name="Zhirakovskaya E."/>
        </authorList>
    </citation>
    <scope>NUCLEOTIDE SEQUENCE</scope>
</reference>
<dbReference type="AlphaFoldDB" id="A0A3B0VLW5"/>